<dbReference type="EMBL" id="MU006744">
    <property type="protein sequence ID" value="KAF2622453.1"/>
    <property type="molecule type" value="Genomic_DNA"/>
</dbReference>
<accession>A0ACB6RL48</accession>
<reference evidence="1" key="1">
    <citation type="journal article" date="2020" name="Stud. Mycol.">
        <title>101 Dothideomycetes genomes: a test case for predicting lifestyles and emergence of pathogens.</title>
        <authorList>
            <person name="Haridas S."/>
            <person name="Albert R."/>
            <person name="Binder M."/>
            <person name="Bloem J."/>
            <person name="Labutti K."/>
            <person name="Salamov A."/>
            <person name="Andreopoulos B."/>
            <person name="Baker S."/>
            <person name="Barry K."/>
            <person name="Bills G."/>
            <person name="Bluhm B."/>
            <person name="Cannon C."/>
            <person name="Castanera R."/>
            <person name="Culley D."/>
            <person name="Daum C."/>
            <person name="Ezra D."/>
            <person name="Gonzalez J."/>
            <person name="Henrissat B."/>
            <person name="Kuo A."/>
            <person name="Liang C."/>
            <person name="Lipzen A."/>
            <person name="Lutzoni F."/>
            <person name="Magnuson J."/>
            <person name="Mondo S."/>
            <person name="Nolan M."/>
            <person name="Ohm R."/>
            <person name="Pangilinan J."/>
            <person name="Park H.-J."/>
            <person name="Ramirez L."/>
            <person name="Alfaro M."/>
            <person name="Sun H."/>
            <person name="Tritt A."/>
            <person name="Yoshinaga Y."/>
            <person name="Zwiers L.-H."/>
            <person name="Turgeon B."/>
            <person name="Goodwin S."/>
            <person name="Spatafora J."/>
            <person name="Crous P."/>
            <person name="Grigoriev I."/>
        </authorList>
    </citation>
    <scope>NUCLEOTIDE SEQUENCE</scope>
    <source>
        <strain evidence="1">CBS 525.71</strain>
    </source>
</reference>
<proteinExistence type="predicted"/>
<evidence type="ECO:0000313" key="2">
    <source>
        <dbReference type="Proteomes" id="UP000799754"/>
    </source>
</evidence>
<evidence type="ECO:0000313" key="1">
    <source>
        <dbReference type="EMBL" id="KAF2622453.1"/>
    </source>
</evidence>
<sequence>MCLLTSVVVADWSALTLFAKPATESIPYPRRFRESLGYCAQPRLMLLNSLTYQITFDPKHAQHVDEYYGRSINAFRQALSDLVWFKEDMTPYAEILLCSISVGEVFVVWGQNVADDQQMNRAMPFSIHLNGIASIFHQRHVLQSPTDESRELTGLIGVLDLFMHTLGRRNKNLHMWHKHCMSQSGVEEVMGLPCSLIKLLASPLDDDIEERLLQWPGELSEPVMCKIWEATQYAGLPETFVRTRVCLSAQMRSRLPLPYDMCWPCSRTCG</sequence>
<protein>
    <submittedName>
        <fullName evidence="1">Uncharacterized protein</fullName>
    </submittedName>
</protein>
<name>A0ACB6RL48_9PLEO</name>
<organism evidence="1 2">
    <name type="scientific">Macroventuria anomochaeta</name>
    <dbReference type="NCBI Taxonomy" id="301207"/>
    <lineage>
        <taxon>Eukaryota</taxon>
        <taxon>Fungi</taxon>
        <taxon>Dikarya</taxon>
        <taxon>Ascomycota</taxon>
        <taxon>Pezizomycotina</taxon>
        <taxon>Dothideomycetes</taxon>
        <taxon>Pleosporomycetidae</taxon>
        <taxon>Pleosporales</taxon>
        <taxon>Pleosporineae</taxon>
        <taxon>Didymellaceae</taxon>
        <taxon>Macroventuria</taxon>
    </lineage>
</organism>
<gene>
    <name evidence="1" type="ORF">BU25DRAFT_208960</name>
</gene>
<keyword evidence="2" id="KW-1185">Reference proteome</keyword>
<comment type="caution">
    <text evidence="1">The sequence shown here is derived from an EMBL/GenBank/DDBJ whole genome shotgun (WGS) entry which is preliminary data.</text>
</comment>
<dbReference type="Proteomes" id="UP000799754">
    <property type="component" value="Unassembled WGS sequence"/>
</dbReference>